<reference evidence="2" key="1">
    <citation type="submission" date="2023-04" db="EMBL/GenBank/DDBJ databases">
        <title>Candida boidinii NBRC 10035.</title>
        <authorList>
            <person name="Ichikawa N."/>
            <person name="Sato H."/>
            <person name="Tonouchi N."/>
        </authorList>
    </citation>
    <scope>NUCLEOTIDE SEQUENCE</scope>
    <source>
        <strain evidence="2">NBRC 10035</strain>
    </source>
</reference>
<dbReference type="EMBL" id="BSXN01000075">
    <property type="protein sequence ID" value="GME66980.1"/>
    <property type="molecule type" value="Genomic_DNA"/>
</dbReference>
<dbReference type="InterPro" id="IPR019783">
    <property type="entry name" value="SDO1/SBDS_N"/>
</dbReference>
<organism evidence="2 3">
    <name type="scientific">Candida boidinii</name>
    <name type="common">Yeast</name>
    <dbReference type="NCBI Taxonomy" id="5477"/>
    <lineage>
        <taxon>Eukaryota</taxon>
        <taxon>Fungi</taxon>
        <taxon>Dikarya</taxon>
        <taxon>Ascomycota</taxon>
        <taxon>Saccharomycotina</taxon>
        <taxon>Pichiomycetes</taxon>
        <taxon>Pichiales</taxon>
        <taxon>Pichiaceae</taxon>
        <taxon>Ogataea</taxon>
        <taxon>Ogataea/Candida clade</taxon>
    </lineage>
</organism>
<sequence length="118" mass="13021">MSQPERVFYKGKEIDFIVFVDSTEALENYREQIKSGSKPALVDTVSQFKVFKNFQGTGSIGELETASKLELSVEFGDGKSIEDDIIPLILQEGEIVGGSTIHKGRFQSSNYSKGGHNN</sequence>
<dbReference type="Gene3D" id="3.30.1250.10">
    <property type="entry name" value="Ribosome maturation protein SBDS, N-terminal domain"/>
    <property type="match status" value="1"/>
</dbReference>
<dbReference type="SUPFAM" id="SSF89895">
    <property type="entry name" value="FYSH domain"/>
    <property type="match status" value="1"/>
</dbReference>
<dbReference type="Pfam" id="PF01172">
    <property type="entry name" value="SBDS_N"/>
    <property type="match status" value="1"/>
</dbReference>
<evidence type="ECO:0000259" key="1">
    <source>
        <dbReference type="Pfam" id="PF01172"/>
    </source>
</evidence>
<comment type="caution">
    <text evidence="2">The sequence shown here is derived from an EMBL/GenBank/DDBJ whole genome shotgun (WGS) entry which is preliminary data.</text>
</comment>
<feature type="domain" description="Ribosome maturation protein SDO1/SBDS N-terminal" evidence="1">
    <location>
        <begin position="6"/>
        <end position="97"/>
    </location>
</feature>
<name>A0A9W6W7E5_CANBO</name>
<keyword evidence="3" id="KW-1185">Reference proteome</keyword>
<proteinExistence type="predicted"/>
<dbReference type="Proteomes" id="UP001165120">
    <property type="component" value="Unassembled WGS sequence"/>
</dbReference>
<evidence type="ECO:0000313" key="2">
    <source>
        <dbReference type="EMBL" id="GME66980.1"/>
    </source>
</evidence>
<evidence type="ECO:0000313" key="3">
    <source>
        <dbReference type="Proteomes" id="UP001165120"/>
    </source>
</evidence>
<dbReference type="InterPro" id="IPR036786">
    <property type="entry name" value="Ribosome_mat_SBDS_N_sf"/>
</dbReference>
<gene>
    <name evidence="2" type="ORF">Cboi02_000041500</name>
</gene>
<protein>
    <submittedName>
        <fullName evidence="2">Unnamed protein product</fullName>
    </submittedName>
</protein>
<accession>A0A9W6W7E5</accession>
<dbReference type="AlphaFoldDB" id="A0A9W6W7E5"/>